<dbReference type="Proteomes" id="UP001499990">
    <property type="component" value="Unassembled WGS sequence"/>
</dbReference>
<dbReference type="EMBL" id="BAAAYL010000001">
    <property type="protein sequence ID" value="GAA3371726.1"/>
    <property type="molecule type" value="Genomic_DNA"/>
</dbReference>
<feature type="region of interest" description="Disordered" evidence="1">
    <location>
        <begin position="1"/>
        <end position="39"/>
    </location>
</feature>
<evidence type="ECO:0000256" key="1">
    <source>
        <dbReference type="SAM" id="MobiDB-lite"/>
    </source>
</evidence>
<protein>
    <submittedName>
        <fullName evidence="2">Uncharacterized protein</fullName>
    </submittedName>
</protein>
<proteinExistence type="predicted"/>
<name>A0ABP6SAB3_9ACTN</name>
<reference evidence="3" key="1">
    <citation type="journal article" date="2019" name="Int. J. Syst. Evol. Microbiol.">
        <title>The Global Catalogue of Microorganisms (GCM) 10K type strain sequencing project: providing services to taxonomists for standard genome sequencing and annotation.</title>
        <authorList>
            <consortium name="The Broad Institute Genomics Platform"/>
            <consortium name="The Broad Institute Genome Sequencing Center for Infectious Disease"/>
            <person name="Wu L."/>
            <person name="Ma J."/>
        </authorList>
    </citation>
    <scope>NUCLEOTIDE SEQUENCE [LARGE SCALE GENOMIC DNA]</scope>
    <source>
        <strain evidence="3">JCM 9651</strain>
    </source>
</reference>
<comment type="caution">
    <text evidence="2">The sequence shown here is derived from an EMBL/GenBank/DDBJ whole genome shotgun (WGS) entry which is preliminary data.</text>
</comment>
<organism evidence="2 3">
    <name type="scientific">Streptomyces sannanensis</name>
    <dbReference type="NCBI Taxonomy" id="285536"/>
    <lineage>
        <taxon>Bacteria</taxon>
        <taxon>Bacillati</taxon>
        <taxon>Actinomycetota</taxon>
        <taxon>Actinomycetes</taxon>
        <taxon>Kitasatosporales</taxon>
        <taxon>Streptomycetaceae</taxon>
        <taxon>Streptomyces</taxon>
    </lineage>
</organism>
<feature type="compositionally biased region" description="Basic and acidic residues" evidence="1">
    <location>
        <begin position="23"/>
        <end position="37"/>
    </location>
</feature>
<evidence type="ECO:0000313" key="2">
    <source>
        <dbReference type="EMBL" id="GAA3371726.1"/>
    </source>
</evidence>
<evidence type="ECO:0000313" key="3">
    <source>
        <dbReference type="Proteomes" id="UP001499990"/>
    </source>
</evidence>
<keyword evidence="3" id="KW-1185">Reference proteome</keyword>
<accession>A0ABP6SAB3</accession>
<sequence length="60" mass="6600">MAAGRAPNVRLEPSEWPRQFARPCREGDGQDADEVRRPTGRRTLLLVAVKAGPHWGGYGS</sequence>
<gene>
    <name evidence="2" type="ORF">GCM10020367_23550</name>
</gene>